<dbReference type="EMBL" id="MT141381">
    <property type="protein sequence ID" value="QJA59718.1"/>
    <property type="molecule type" value="Genomic_DNA"/>
</dbReference>
<name>A0A6M3K2E1_9ZZZZ</name>
<protein>
    <submittedName>
        <fullName evidence="3">Uncharacterized protein</fullName>
    </submittedName>
</protein>
<organism evidence="3">
    <name type="scientific">viral metagenome</name>
    <dbReference type="NCBI Taxonomy" id="1070528"/>
    <lineage>
        <taxon>unclassified sequences</taxon>
        <taxon>metagenomes</taxon>
        <taxon>organismal metagenomes</taxon>
    </lineage>
</organism>
<dbReference type="EMBL" id="MT142230">
    <property type="protein sequence ID" value="QJA76536.1"/>
    <property type="molecule type" value="Genomic_DNA"/>
</dbReference>
<evidence type="ECO:0000256" key="1">
    <source>
        <dbReference type="SAM" id="Phobius"/>
    </source>
</evidence>
<keyword evidence="1" id="KW-0812">Transmembrane</keyword>
<sequence length="70" mass="7826">MIQIDAAMAAIFITVLLSLIAMGVAWGTISEKVKHNRNDIDITHRENKADHLLLFQKLQDVEKAIRNGGK</sequence>
<gene>
    <name evidence="3" type="ORF">MM415A01489_0014</name>
    <name evidence="2" type="ORF">MM415B01245_0030</name>
</gene>
<keyword evidence="1" id="KW-0472">Membrane</keyword>
<dbReference type="AlphaFoldDB" id="A0A6M3K2E1"/>
<accession>A0A6M3K2E1</accession>
<evidence type="ECO:0000313" key="2">
    <source>
        <dbReference type="EMBL" id="QJA59718.1"/>
    </source>
</evidence>
<keyword evidence="1" id="KW-1133">Transmembrane helix</keyword>
<feature type="transmembrane region" description="Helical" evidence="1">
    <location>
        <begin position="6"/>
        <end position="29"/>
    </location>
</feature>
<reference evidence="3" key="1">
    <citation type="submission" date="2020-03" db="EMBL/GenBank/DDBJ databases">
        <title>The deep terrestrial virosphere.</title>
        <authorList>
            <person name="Holmfeldt K."/>
            <person name="Nilsson E."/>
            <person name="Simone D."/>
            <person name="Lopez-Fernandez M."/>
            <person name="Wu X."/>
            <person name="de Brujin I."/>
            <person name="Lundin D."/>
            <person name="Andersson A."/>
            <person name="Bertilsson S."/>
            <person name="Dopson M."/>
        </authorList>
    </citation>
    <scope>NUCLEOTIDE SEQUENCE</scope>
    <source>
        <strain evidence="3">MM415A01489</strain>
        <strain evidence="2">MM415B01245</strain>
    </source>
</reference>
<proteinExistence type="predicted"/>
<evidence type="ECO:0000313" key="3">
    <source>
        <dbReference type="EMBL" id="QJA76536.1"/>
    </source>
</evidence>